<name>A0A6J3M0W0_9PEZI</name>
<feature type="region of interest" description="Disordered" evidence="1">
    <location>
        <begin position="61"/>
        <end position="81"/>
    </location>
</feature>
<reference evidence="3" key="2">
    <citation type="submission" date="2020-04" db="EMBL/GenBank/DDBJ databases">
        <authorList>
            <consortium name="NCBI Genome Project"/>
        </authorList>
    </citation>
    <scope>NUCLEOTIDE SEQUENCE</scope>
    <source>
        <strain evidence="3">CBS 342.82</strain>
    </source>
</reference>
<dbReference type="GeneID" id="54360387"/>
<dbReference type="Proteomes" id="UP000504637">
    <property type="component" value="Unplaced"/>
</dbReference>
<accession>A0A6J3M0W0</accession>
<reference evidence="3" key="3">
    <citation type="submission" date="2025-08" db="UniProtKB">
        <authorList>
            <consortium name="RefSeq"/>
        </authorList>
    </citation>
    <scope>IDENTIFICATION</scope>
    <source>
        <strain evidence="3">CBS 342.82</strain>
    </source>
</reference>
<dbReference type="AlphaFoldDB" id="A0A6J3M0W0"/>
<organism evidence="3">
    <name type="scientific">Dissoconium aciculare CBS 342.82</name>
    <dbReference type="NCBI Taxonomy" id="1314786"/>
    <lineage>
        <taxon>Eukaryota</taxon>
        <taxon>Fungi</taxon>
        <taxon>Dikarya</taxon>
        <taxon>Ascomycota</taxon>
        <taxon>Pezizomycotina</taxon>
        <taxon>Dothideomycetes</taxon>
        <taxon>Dothideomycetidae</taxon>
        <taxon>Mycosphaerellales</taxon>
        <taxon>Dissoconiaceae</taxon>
        <taxon>Dissoconium</taxon>
    </lineage>
</organism>
<evidence type="ECO:0000256" key="1">
    <source>
        <dbReference type="SAM" id="MobiDB-lite"/>
    </source>
</evidence>
<protein>
    <submittedName>
        <fullName evidence="3">Uncharacterized protein</fullName>
    </submittedName>
</protein>
<evidence type="ECO:0000313" key="3">
    <source>
        <dbReference type="RefSeq" id="XP_033457583.1"/>
    </source>
</evidence>
<feature type="region of interest" description="Disordered" evidence="1">
    <location>
        <begin position="1"/>
        <end position="31"/>
    </location>
</feature>
<dbReference type="RefSeq" id="XP_033457583.1">
    <property type="nucleotide sequence ID" value="XM_033602587.1"/>
</dbReference>
<sequence>MCMCMRSEDKEPKRTCGEGPKTGATDRGSLACLAGRPSPGCQVVARIRMDDFAARQLVLQNRGRHQPSGMPTRPGSRADPGVFLDTTALWPSRSSPYVHVNPAKYRALHSKSSPWRAMNMSECVK</sequence>
<evidence type="ECO:0000313" key="2">
    <source>
        <dbReference type="Proteomes" id="UP000504637"/>
    </source>
</evidence>
<proteinExistence type="predicted"/>
<gene>
    <name evidence="3" type="ORF">K489DRAFT_35864</name>
</gene>
<reference evidence="3" key="1">
    <citation type="submission" date="2020-01" db="EMBL/GenBank/DDBJ databases">
        <authorList>
            <consortium name="DOE Joint Genome Institute"/>
            <person name="Haridas S."/>
            <person name="Albert R."/>
            <person name="Binder M."/>
            <person name="Bloem J."/>
            <person name="Labutti K."/>
            <person name="Salamov A."/>
            <person name="Andreopoulos B."/>
            <person name="Baker S.E."/>
            <person name="Barry K."/>
            <person name="Bills G."/>
            <person name="Bluhm B.H."/>
            <person name="Cannon C."/>
            <person name="Castanera R."/>
            <person name="Culley D.E."/>
            <person name="Daum C."/>
            <person name="Ezra D."/>
            <person name="Gonzalez J.B."/>
            <person name="Henrissat B."/>
            <person name="Kuo A."/>
            <person name="Liang C."/>
            <person name="Lipzen A."/>
            <person name="Lutzoni F."/>
            <person name="Magnuson J."/>
            <person name="Mondo S."/>
            <person name="Nolan M."/>
            <person name="Ohm R."/>
            <person name="Pangilinan J."/>
            <person name="Park H.-J."/>
            <person name="Ramirez L."/>
            <person name="Alfaro M."/>
            <person name="Sun H."/>
            <person name="Tritt A."/>
            <person name="Yoshinaga Y."/>
            <person name="Zwiers L.-H."/>
            <person name="Turgeon B.G."/>
            <person name="Goodwin S.B."/>
            <person name="Spatafora J.W."/>
            <person name="Crous P.W."/>
            <person name="Grigoriev I.V."/>
        </authorList>
    </citation>
    <scope>NUCLEOTIDE SEQUENCE</scope>
    <source>
        <strain evidence="3">CBS 342.82</strain>
    </source>
</reference>
<feature type="compositionally biased region" description="Basic and acidic residues" evidence="1">
    <location>
        <begin position="1"/>
        <end position="16"/>
    </location>
</feature>
<keyword evidence="2" id="KW-1185">Reference proteome</keyword>